<dbReference type="HOGENOM" id="CLU_2663643_0_0_4"/>
<keyword evidence="2" id="KW-1185">Reference proteome</keyword>
<sequence length="75" mass="8927">MKPYIQKVQEECLIRELHWLLTQGYSKEDICSILNISHQHLEHYLILLIKHRILNINADTQSTWTLGEPKPKYLS</sequence>
<name>A0A077DG18_9BURK</name>
<protein>
    <submittedName>
        <fullName evidence="1">Uncharacterized protein</fullName>
    </submittedName>
</protein>
<dbReference type="AlphaFoldDB" id="A0A077DG18"/>
<evidence type="ECO:0000313" key="1">
    <source>
        <dbReference type="EMBL" id="AIL32382.1"/>
    </source>
</evidence>
<proteinExistence type="predicted"/>
<organism evidence="1 2">
    <name type="scientific">Basilea psittacipulmonis DSM 24701</name>
    <dbReference type="NCBI Taxonomy" id="1072685"/>
    <lineage>
        <taxon>Bacteria</taxon>
        <taxon>Pseudomonadati</taxon>
        <taxon>Pseudomonadota</taxon>
        <taxon>Betaproteobacteria</taxon>
        <taxon>Burkholderiales</taxon>
        <taxon>Alcaligenaceae</taxon>
        <taxon>Basilea</taxon>
    </lineage>
</organism>
<dbReference type="KEGG" id="bpsi:IX83_02775"/>
<dbReference type="EMBL" id="CP009238">
    <property type="protein sequence ID" value="AIL32382.1"/>
    <property type="molecule type" value="Genomic_DNA"/>
</dbReference>
<dbReference type="RefSeq" id="WP_038498913.1">
    <property type="nucleotide sequence ID" value="NZ_AFWK01000052.1"/>
</dbReference>
<evidence type="ECO:0000313" key="2">
    <source>
        <dbReference type="Proteomes" id="UP000028945"/>
    </source>
</evidence>
<gene>
    <name evidence="1" type="ORF">IX83_02775</name>
</gene>
<dbReference type="Proteomes" id="UP000028945">
    <property type="component" value="Chromosome"/>
</dbReference>
<accession>A0A077DG18</accession>
<reference evidence="1 2" key="1">
    <citation type="journal article" date="2014" name="BMC Genomics">
        <title>A genomic perspective on a new bacterial genus and species from the Alcaligenaceae family, Basilea psittacipulmonis.</title>
        <authorList>
            <person name="Whiteson K.L."/>
            <person name="Hernandez D."/>
            <person name="Lazarevic V."/>
            <person name="Gaia N."/>
            <person name="Farinelli L."/>
            <person name="Francois P."/>
            <person name="Pilo P."/>
            <person name="Frey J."/>
            <person name="Schrenzel J."/>
        </authorList>
    </citation>
    <scope>NUCLEOTIDE SEQUENCE [LARGE SCALE GENOMIC DNA]</scope>
    <source>
        <strain evidence="1 2">DSM 24701</strain>
    </source>
</reference>